<reference evidence="2" key="1">
    <citation type="submission" date="2017-01" db="EMBL/GenBank/DDBJ databases">
        <authorList>
            <person name="Varghese N."/>
            <person name="Submissions S."/>
        </authorList>
    </citation>
    <scope>NUCLEOTIDE SEQUENCE [LARGE SCALE GENOMIC DNA]</scope>
    <source>
        <strain evidence="2">DSM 18017</strain>
    </source>
</reference>
<proteinExistence type="predicted"/>
<dbReference type="RefSeq" id="WP_167370021.1">
    <property type="nucleotide sequence ID" value="NZ_FTOL01000014.1"/>
</dbReference>
<keyword evidence="2" id="KW-1185">Reference proteome</keyword>
<dbReference type="STRING" id="373668.SAMN05421786_11470"/>
<evidence type="ECO:0000313" key="1">
    <source>
        <dbReference type="EMBL" id="SIT25194.1"/>
    </source>
</evidence>
<name>A0A1N7QQZ1_9FLAO</name>
<dbReference type="Proteomes" id="UP000186744">
    <property type="component" value="Unassembled WGS sequence"/>
</dbReference>
<accession>A0A1N7QQZ1</accession>
<dbReference type="AlphaFoldDB" id="A0A1N7QQZ1"/>
<protein>
    <submittedName>
        <fullName evidence="1">Uncharacterized protein</fullName>
    </submittedName>
</protein>
<sequence length="48" mass="5452">MRDMLKRIVLVIFVLLLLTAVSGFFYMQKHPLEGKSGTILNFSGKPIK</sequence>
<evidence type="ECO:0000313" key="2">
    <source>
        <dbReference type="Proteomes" id="UP000186744"/>
    </source>
</evidence>
<gene>
    <name evidence="1" type="ORF">SAMN05421786_11470</name>
</gene>
<organism evidence="1 2">
    <name type="scientific">Chryseobacterium ureilyticum</name>
    <dbReference type="NCBI Taxonomy" id="373668"/>
    <lineage>
        <taxon>Bacteria</taxon>
        <taxon>Pseudomonadati</taxon>
        <taxon>Bacteroidota</taxon>
        <taxon>Flavobacteriia</taxon>
        <taxon>Flavobacteriales</taxon>
        <taxon>Weeksellaceae</taxon>
        <taxon>Chryseobacterium group</taxon>
        <taxon>Chryseobacterium</taxon>
    </lineage>
</organism>
<dbReference type="EMBL" id="FTOL01000014">
    <property type="protein sequence ID" value="SIT25194.1"/>
    <property type="molecule type" value="Genomic_DNA"/>
</dbReference>